<dbReference type="GO" id="GO:0055085">
    <property type="term" value="P:transmembrane transport"/>
    <property type="evidence" value="ECO:0007669"/>
    <property type="project" value="InterPro"/>
</dbReference>
<evidence type="ECO:0000313" key="5">
    <source>
        <dbReference type="EMBL" id="GAP37803.1"/>
    </source>
</evidence>
<gene>
    <name evidence="5" type="ORF">ISF6_3748</name>
</gene>
<protein>
    <submittedName>
        <fullName evidence="5">TRAP-type C4-dicarboxylate transport system, periplasmic component</fullName>
    </submittedName>
</protein>
<accession>A0A0K8P528</accession>
<keyword evidence="6" id="KW-1185">Reference proteome</keyword>
<dbReference type="InterPro" id="IPR038404">
    <property type="entry name" value="TRAP_DctP_sf"/>
</dbReference>
<keyword evidence="2" id="KW-0813">Transport</keyword>
<dbReference type="PIRSF" id="PIRSF006470">
    <property type="entry name" value="DctB"/>
    <property type="match status" value="1"/>
</dbReference>
<dbReference type="OrthoDB" id="9794826at2"/>
<dbReference type="Proteomes" id="UP000037660">
    <property type="component" value="Unassembled WGS sequence"/>
</dbReference>
<dbReference type="NCBIfam" id="NF037995">
    <property type="entry name" value="TRAP_S1"/>
    <property type="match status" value="1"/>
</dbReference>
<dbReference type="PANTHER" id="PTHR33376:SF7">
    <property type="entry name" value="C4-DICARBOXYLATE-BINDING PROTEIN DCTB"/>
    <property type="match status" value="1"/>
</dbReference>
<evidence type="ECO:0000313" key="6">
    <source>
        <dbReference type="Proteomes" id="UP000037660"/>
    </source>
</evidence>
<sequence length="340" mass="38285">MPRHFRPWATLFVLLLLACRAAAASPEGIVIRFSHVVADDTPKGIAARAFKRIAESRSNGRIRVEVYPRSTLFDDNDEILALQMGAVEIVAPSLSKFGKIGFPSFELFDLPFLFRDTEEVHRIMRGPVGRQLLADLNRQQILGLGYLDNGFKQMSANRPLLRRSDYAGLRMRIQPSRIIAAQMIALGAQAVPLALSETRLALSTRVVDGTENPLSNFVTQGIHEVQSHLSLTQHGYLGYAVVTSQRFWQQLKPADRELLEGAMHEAIEIGNNVASAHERRALDVIHAWKETHVHRPSEAQRSELEAAMRPVYERAKTRIGARLLEQTLHELSEARLRRRP</sequence>
<feature type="chain" id="PRO_5005513718" evidence="4">
    <location>
        <begin position="24"/>
        <end position="340"/>
    </location>
</feature>
<dbReference type="GO" id="GO:0015740">
    <property type="term" value="P:C4-dicarboxylate transport"/>
    <property type="evidence" value="ECO:0007669"/>
    <property type="project" value="TreeGrafter"/>
</dbReference>
<dbReference type="GO" id="GO:0030288">
    <property type="term" value="C:outer membrane-bounded periplasmic space"/>
    <property type="evidence" value="ECO:0007669"/>
    <property type="project" value="InterPro"/>
</dbReference>
<keyword evidence="3 4" id="KW-0732">Signal</keyword>
<dbReference type="Pfam" id="PF03480">
    <property type="entry name" value="DctP"/>
    <property type="match status" value="1"/>
</dbReference>
<comment type="similarity">
    <text evidence="1">Belongs to the bacterial solute-binding protein 7 family.</text>
</comment>
<dbReference type="STRING" id="1547922.ISF6_3748"/>
<evidence type="ECO:0000256" key="1">
    <source>
        <dbReference type="ARBA" id="ARBA00009023"/>
    </source>
</evidence>
<reference evidence="6" key="1">
    <citation type="submission" date="2015-07" db="EMBL/GenBank/DDBJ databases">
        <title>Discovery of a poly(ethylene terephthalate assimilation.</title>
        <authorList>
            <person name="Yoshida S."/>
            <person name="Hiraga K."/>
            <person name="Takehana T."/>
            <person name="Taniguchi I."/>
            <person name="Yamaji H."/>
            <person name="Maeda Y."/>
            <person name="Toyohara K."/>
            <person name="Miyamoto K."/>
            <person name="Kimura Y."/>
            <person name="Oda K."/>
        </authorList>
    </citation>
    <scope>NUCLEOTIDE SEQUENCE [LARGE SCALE GENOMIC DNA]</scope>
    <source>
        <strain evidence="6">NBRC 110686 / TISTR 2288 / 201-F6</strain>
    </source>
</reference>
<evidence type="ECO:0000256" key="3">
    <source>
        <dbReference type="ARBA" id="ARBA00022729"/>
    </source>
</evidence>
<dbReference type="EMBL" id="BBYR01000059">
    <property type="protein sequence ID" value="GAP37803.1"/>
    <property type="molecule type" value="Genomic_DNA"/>
</dbReference>
<proteinExistence type="inferred from homology"/>
<dbReference type="PROSITE" id="PS51257">
    <property type="entry name" value="PROKAR_LIPOPROTEIN"/>
    <property type="match status" value="1"/>
</dbReference>
<organism evidence="5 6">
    <name type="scientific">Piscinibacter sakaiensis</name>
    <name type="common">Ideonella sakaiensis</name>
    <dbReference type="NCBI Taxonomy" id="1547922"/>
    <lineage>
        <taxon>Bacteria</taxon>
        <taxon>Pseudomonadati</taxon>
        <taxon>Pseudomonadota</taxon>
        <taxon>Betaproteobacteria</taxon>
        <taxon>Burkholderiales</taxon>
        <taxon>Sphaerotilaceae</taxon>
        <taxon>Piscinibacter</taxon>
    </lineage>
</organism>
<dbReference type="InterPro" id="IPR018389">
    <property type="entry name" value="DctP_fam"/>
</dbReference>
<feature type="signal peptide" evidence="4">
    <location>
        <begin position="1"/>
        <end position="23"/>
    </location>
</feature>
<dbReference type="PANTHER" id="PTHR33376">
    <property type="match status" value="1"/>
</dbReference>
<comment type="caution">
    <text evidence="5">The sequence shown here is derived from an EMBL/GenBank/DDBJ whole genome shotgun (WGS) entry which is preliminary data.</text>
</comment>
<dbReference type="AlphaFoldDB" id="A0A0K8P528"/>
<evidence type="ECO:0000256" key="2">
    <source>
        <dbReference type="ARBA" id="ARBA00022448"/>
    </source>
</evidence>
<reference evidence="5 6" key="2">
    <citation type="journal article" date="2016" name="Science">
        <title>A bacterium that degrades and assimilates poly(ethylene terephthalate).</title>
        <authorList>
            <person name="Yoshida S."/>
            <person name="Hiraga K."/>
            <person name="Takehana T."/>
            <person name="Taniguchi I."/>
            <person name="Yamaji H."/>
            <person name="Maeda Y."/>
            <person name="Toyohara K."/>
            <person name="Miyamoto K."/>
            <person name="Kimura Y."/>
            <person name="Oda K."/>
        </authorList>
    </citation>
    <scope>NUCLEOTIDE SEQUENCE [LARGE SCALE GENOMIC DNA]</scope>
    <source>
        <strain evidence="6">NBRC 110686 / TISTR 2288 / 201-F6</strain>
    </source>
</reference>
<dbReference type="InterPro" id="IPR004682">
    <property type="entry name" value="TRAP_DctP"/>
</dbReference>
<dbReference type="NCBIfam" id="TIGR00787">
    <property type="entry name" value="dctP"/>
    <property type="match status" value="1"/>
</dbReference>
<dbReference type="Gene3D" id="3.40.190.170">
    <property type="entry name" value="Bacterial extracellular solute-binding protein, family 7"/>
    <property type="match status" value="1"/>
</dbReference>
<name>A0A0K8P528_PISS1</name>
<evidence type="ECO:0000256" key="4">
    <source>
        <dbReference type="SAM" id="SignalP"/>
    </source>
</evidence>